<organism evidence="1">
    <name type="scientific">Tanacetum cinerariifolium</name>
    <name type="common">Dalmatian daisy</name>
    <name type="synonym">Chrysanthemum cinerariifolium</name>
    <dbReference type="NCBI Taxonomy" id="118510"/>
    <lineage>
        <taxon>Eukaryota</taxon>
        <taxon>Viridiplantae</taxon>
        <taxon>Streptophyta</taxon>
        <taxon>Embryophyta</taxon>
        <taxon>Tracheophyta</taxon>
        <taxon>Spermatophyta</taxon>
        <taxon>Magnoliopsida</taxon>
        <taxon>eudicotyledons</taxon>
        <taxon>Gunneridae</taxon>
        <taxon>Pentapetalae</taxon>
        <taxon>asterids</taxon>
        <taxon>campanulids</taxon>
        <taxon>Asterales</taxon>
        <taxon>Asteraceae</taxon>
        <taxon>Asteroideae</taxon>
        <taxon>Anthemideae</taxon>
        <taxon>Anthemidinae</taxon>
        <taxon>Tanacetum</taxon>
    </lineage>
</organism>
<dbReference type="EMBL" id="BKCJ010591429">
    <property type="protein sequence ID" value="GFB27758.1"/>
    <property type="molecule type" value="Genomic_DNA"/>
</dbReference>
<sequence length="76" mass="8446">MNKASKLKRLKKVGTTQRIETSDDTVMDDVSKQRRIIANMDADKDVNLKDVAVVAKDVQDAKIKESADVQGRQAES</sequence>
<dbReference type="AlphaFoldDB" id="A0A699L627"/>
<accession>A0A699L627</accession>
<reference evidence="1" key="1">
    <citation type="journal article" date="2019" name="Sci. Rep.">
        <title>Draft genome of Tanacetum cinerariifolium, the natural source of mosquito coil.</title>
        <authorList>
            <person name="Yamashiro T."/>
            <person name="Shiraishi A."/>
            <person name="Satake H."/>
            <person name="Nakayama K."/>
        </authorList>
    </citation>
    <scope>NUCLEOTIDE SEQUENCE</scope>
</reference>
<comment type="caution">
    <text evidence="1">The sequence shown here is derived from an EMBL/GenBank/DDBJ whole genome shotgun (WGS) entry which is preliminary data.</text>
</comment>
<name>A0A699L627_TANCI</name>
<evidence type="ECO:0000313" key="1">
    <source>
        <dbReference type="EMBL" id="GFB27758.1"/>
    </source>
</evidence>
<proteinExistence type="predicted"/>
<protein>
    <submittedName>
        <fullName evidence="1">Uncharacterized protein</fullName>
    </submittedName>
</protein>
<gene>
    <name evidence="1" type="ORF">Tci_699729</name>
</gene>